<proteinExistence type="predicted"/>
<dbReference type="GO" id="GO:0015562">
    <property type="term" value="F:efflux transmembrane transporter activity"/>
    <property type="evidence" value="ECO:0007669"/>
    <property type="project" value="InterPro"/>
</dbReference>
<name>A0A7C9BD88_9BACT</name>
<gene>
    <name evidence="1" type="ORF">GBK04_01755</name>
</gene>
<evidence type="ECO:0000313" key="2">
    <source>
        <dbReference type="Proteomes" id="UP000479293"/>
    </source>
</evidence>
<organism evidence="1 2">
    <name type="scientific">Salmonirosea aquatica</name>
    <dbReference type="NCBI Taxonomy" id="2654236"/>
    <lineage>
        <taxon>Bacteria</taxon>
        <taxon>Pseudomonadati</taxon>
        <taxon>Bacteroidota</taxon>
        <taxon>Cytophagia</taxon>
        <taxon>Cytophagales</taxon>
        <taxon>Spirosomataceae</taxon>
        <taxon>Salmonirosea</taxon>
    </lineage>
</organism>
<dbReference type="Gene3D" id="1.20.1600.10">
    <property type="entry name" value="Outer membrane efflux proteins (OEP)"/>
    <property type="match status" value="1"/>
</dbReference>
<reference evidence="1 2" key="1">
    <citation type="submission" date="2019-10" db="EMBL/GenBank/DDBJ databases">
        <title>Draft Genome Sequence of Cytophagaceae sp. SJW1-29.</title>
        <authorList>
            <person name="Choi A."/>
        </authorList>
    </citation>
    <scope>NUCLEOTIDE SEQUENCE [LARGE SCALE GENOMIC DNA]</scope>
    <source>
        <strain evidence="1 2">SJW1-29</strain>
    </source>
</reference>
<dbReference type="EMBL" id="WHLY01000002">
    <property type="protein sequence ID" value="MPR32101.1"/>
    <property type="molecule type" value="Genomic_DNA"/>
</dbReference>
<accession>A0A7C9BD88</accession>
<protein>
    <recommendedName>
        <fullName evidence="3">TolC family protein</fullName>
    </recommendedName>
</protein>
<dbReference type="SUPFAM" id="SSF56954">
    <property type="entry name" value="Outer membrane efflux proteins (OEP)"/>
    <property type="match status" value="1"/>
</dbReference>
<keyword evidence="2" id="KW-1185">Reference proteome</keyword>
<evidence type="ECO:0008006" key="3">
    <source>
        <dbReference type="Google" id="ProtNLM"/>
    </source>
</evidence>
<sequence length="241" mass="27623">MDKCFPIPGTYLFSSMIRRTFFFFTVLVLLVSGVRGQDAIAIEDEISYPFLEKLIATARSNYPRGEAYDSRIEVAEKGVKKARLSYFDIFSFSYLLSPFKGTSAINPTLLNGYQFGFFANVGSLLQKPTVIRQAKDELTIIEKEKEVYELSLVADVKRRYFEYVKAKAMYRVVSQSVLDAQSMIEDIKYRFEKGEVTYETYNQAMLDKTNRLQTKISFAGDLLIAKSSLEELLGKKLEEIQ</sequence>
<dbReference type="Proteomes" id="UP000479293">
    <property type="component" value="Unassembled WGS sequence"/>
</dbReference>
<evidence type="ECO:0000313" key="1">
    <source>
        <dbReference type="EMBL" id="MPR32101.1"/>
    </source>
</evidence>
<comment type="caution">
    <text evidence="1">The sequence shown here is derived from an EMBL/GenBank/DDBJ whole genome shotgun (WGS) entry which is preliminary data.</text>
</comment>
<dbReference type="AlphaFoldDB" id="A0A7C9BD88"/>